<dbReference type="PANTHER" id="PTHR43798">
    <property type="entry name" value="MONOACYLGLYCEROL LIPASE"/>
    <property type="match status" value="1"/>
</dbReference>
<dbReference type="OrthoDB" id="190201at2759"/>
<dbReference type="PANTHER" id="PTHR43798:SF14">
    <property type="entry name" value="SERINE HYDROLASE-LIKE PROTEIN DDB_G0286239"/>
    <property type="match status" value="1"/>
</dbReference>
<dbReference type="InterPro" id="IPR050266">
    <property type="entry name" value="AB_hydrolase_sf"/>
</dbReference>
<dbReference type="Gene3D" id="3.40.50.1820">
    <property type="entry name" value="alpha/beta hydrolase"/>
    <property type="match status" value="1"/>
</dbReference>
<feature type="domain" description="AB hydrolase-1" evidence="3">
    <location>
        <begin position="104"/>
        <end position="223"/>
    </location>
</feature>
<keyword evidence="2" id="KW-0378">Hydrolase</keyword>
<dbReference type="RefSeq" id="XP_024081225.1">
    <property type="nucleotide sequence ID" value="XM_024225457.1"/>
</dbReference>
<evidence type="ECO:0000313" key="4">
    <source>
        <dbReference type="EnsemblMetazoa" id="XP_024081225.1"/>
    </source>
</evidence>
<reference evidence="4" key="1">
    <citation type="submission" date="2022-01" db="UniProtKB">
        <authorList>
            <consortium name="EnsemblMetazoa"/>
        </authorList>
    </citation>
    <scope>IDENTIFICATION</scope>
</reference>
<name>A0A8I6SS95_CIMLE</name>
<dbReference type="AlphaFoldDB" id="A0A8I6SS95"/>
<dbReference type="GeneID" id="106661720"/>
<evidence type="ECO:0000256" key="2">
    <source>
        <dbReference type="ARBA" id="ARBA00022801"/>
    </source>
</evidence>
<dbReference type="Pfam" id="PF00561">
    <property type="entry name" value="Abhydrolase_1"/>
    <property type="match status" value="1"/>
</dbReference>
<protein>
    <recommendedName>
        <fullName evidence="3">AB hydrolase-1 domain-containing protein</fullName>
    </recommendedName>
</protein>
<evidence type="ECO:0000313" key="5">
    <source>
        <dbReference type="Proteomes" id="UP000494040"/>
    </source>
</evidence>
<evidence type="ECO:0000259" key="3">
    <source>
        <dbReference type="Pfam" id="PF00561"/>
    </source>
</evidence>
<dbReference type="GO" id="GO:0016020">
    <property type="term" value="C:membrane"/>
    <property type="evidence" value="ECO:0007669"/>
    <property type="project" value="TreeGrafter"/>
</dbReference>
<proteinExistence type="inferred from homology"/>
<dbReference type="Proteomes" id="UP000494040">
    <property type="component" value="Unassembled WGS sequence"/>
</dbReference>
<keyword evidence="5" id="KW-1185">Reference proteome</keyword>
<comment type="similarity">
    <text evidence="1">Belongs to the AB hydrolase superfamily.</text>
</comment>
<dbReference type="EnsemblMetazoa" id="XM_024225457.1">
    <property type="protein sequence ID" value="XP_024081225.1"/>
    <property type="gene ID" value="LOC106661720"/>
</dbReference>
<dbReference type="SUPFAM" id="SSF53474">
    <property type="entry name" value="alpha/beta-Hydrolases"/>
    <property type="match status" value="1"/>
</dbReference>
<dbReference type="GO" id="GO:0016787">
    <property type="term" value="F:hydrolase activity"/>
    <property type="evidence" value="ECO:0007669"/>
    <property type="project" value="UniProtKB-KW"/>
</dbReference>
<evidence type="ECO:0000256" key="1">
    <source>
        <dbReference type="ARBA" id="ARBA00008645"/>
    </source>
</evidence>
<accession>A0A8I6SS95</accession>
<organism evidence="4 5">
    <name type="scientific">Cimex lectularius</name>
    <name type="common">Bed bug</name>
    <name type="synonym">Acanthia lectularia</name>
    <dbReference type="NCBI Taxonomy" id="79782"/>
    <lineage>
        <taxon>Eukaryota</taxon>
        <taxon>Metazoa</taxon>
        <taxon>Ecdysozoa</taxon>
        <taxon>Arthropoda</taxon>
        <taxon>Hexapoda</taxon>
        <taxon>Insecta</taxon>
        <taxon>Pterygota</taxon>
        <taxon>Neoptera</taxon>
        <taxon>Paraneoptera</taxon>
        <taxon>Hemiptera</taxon>
        <taxon>Heteroptera</taxon>
        <taxon>Panheteroptera</taxon>
        <taxon>Cimicomorpha</taxon>
        <taxon>Cimicidae</taxon>
        <taxon>Cimex</taxon>
    </lineage>
</organism>
<dbReference type="InterPro" id="IPR000073">
    <property type="entry name" value="AB_hydrolase_1"/>
</dbReference>
<sequence length="374" mass="41773">MQNCIIVNSVTLMEKKRGGNFSVNDNRLGYGSPVSDLVLNRHAIKVIKKMMTLNLRSLRKLAGLRNIHTTPVSRIDATKVEEVRIPVPWGHIAGKWWGDQNSQPLLTAHGLLDNAGSFDKLVPELDVESVLCLDLPGHGLSSHKARGAGMFFLDSVFVIRYIIKNHFNWDKVSLLGHSYGSSIFFTYAGCFPDGVDKMINLDCARVRNADGLDKTVQSFKKTVDEIFASTKKIPKESNGYSIEECVKRMFDLRVSLKLPLSEESCRILLKRGTINIGGKYKFSHDYLLKINSLGRNTHQFYSALTKNINCDVLNVSVSEGGLHFGQYLAEIEKQIDTLKKNGKNVIHAVIGGGHHAHLEHPELVHPIINSFLKT</sequence>
<dbReference type="InterPro" id="IPR029058">
    <property type="entry name" value="AB_hydrolase_fold"/>
</dbReference>